<dbReference type="Proteomes" id="UP000193240">
    <property type="component" value="Unassembled WGS sequence"/>
</dbReference>
<organism evidence="5 6">
    <name type="scientific">Epicoccum nigrum</name>
    <name type="common">Soil fungus</name>
    <name type="synonym">Epicoccum purpurascens</name>
    <dbReference type="NCBI Taxonomy" id="105696"/>
    <lineage>
        <taxon>Eukaryota</taxon>
        <taxon>Fungi</taxon>
        <taxon>Dikarya</taxon>
        <taxon>Ascomycota</taxon>
        <taxon>Pezizomycotina</taxon>
        <taxon>Dothideomycetes</taxon>
        <taxon>Pleosporomycetidae</taxon>
        <taxon>Pleosporales</taxon>
        <taxon>Pleosporineae</taxon>
        <taxon>Didymellaceae</taxon>
        <taxon>Epicoccum</taxon>
    </lineage>
</organism>
<dbReference type="GO" id="GO:0003684">
    <property type="term" value="F:damaged DNA binding"/>
    <property type="evidence" value="ECO:0007669"/>
    <property type="project" value="TreeGrafter"/>
</dbReference>
<keyword evidence="6" id="KW-1185">Reference proteome</keyword>
<dbReference type="SUPFAM" id="SSF56281">
    <property type="entry name" value="Metallo-hydrolase/oxidoreductase"/>
    <property type="match status" value="1"/>
</dbReference>
<dbReference type="InParanoid" id="A0A1Y2M9X5"/>
<evidence type="ECO:0000256" key="3">
    <source>
        <dbReference type="ARBA" id="ARBA00022839"/>
    </source>
</evidence>
<dbReference type="InterPro" id="IPR036866">
    <property type="entry name" value="RibonucZ/Hydroxyglut_hydro"/>
</dbReference>
<dbReference type="AlphaFoldDB" id="A0A1Y2M9X5"/>
<gene>
    <name evidence="5" type="ORF">B5807_01923</name>
</gene>
<sequence>MSTFKGIVAEFPQIRLDYFSQQPEYPAPLACFLSHVHSDHLAGFETLRAPFVYCSAATREILLRLEKFHYRANFTQGTFESRNVTYKSMCKLAKPLPPETPTVIELAPGNFIRVTLIDANQCVGAVMFLIEGDDKAILYTGDIRAETWWMNSIVQNPVLAPYAHGLYQLDCIYLDTTFATTHNPYRTFPSKADGIKELLEKVSRYPNDTVFYFHSWTFGYENVWVALAAFLKSQIHLDAYRTRIYSSLSLLSKSCLREAGLDVEQHTSSLQDGIEIREAAALCGFMNGNHIQPGCLTSSENVRIHSCERGMGCSVLDNDKDGNIVHIIPIISRTGHIEITEPGAGGGKGDLAQREEVELNPPVRKKLKELCHQSIENPDLLSKVLCQVGYLSVVDSASLDLKLQLHKESQESEVDSTLQRLVSALTSNASRDSDDDIKPHQYKTIRFPYSRHSYYSELCQLVGVFRPRDVFPCTVDEVAWTPEIGMRALFGDYCSSQTFRQDAWMMPIFTRNWMQQSRGREGSESHSNTQSAQPNTQFETPPASTFSYVSEPVAPSKDVERPQAQRKPYVPILKQLKQLHSQNQLYKQSSELTVVGVTEPMINDLDTKKSQVLPNDGVDEAKAGWTTGDFTGEQSAPQVALSMPPKLAIAAETYIEDVLEQPQVLPDVKADEVQVEETDIINLTGEKAALNQVPAESATKAESIIEEIPLSLASIEPRQPSLEKADSRPRKKRRYKNATLAYLAGKSTLGEDTLLTWADFGGLVSTRTNETKQEDIL</sequence>
<protein>
    <submittedName>
        <fullName evidence="5">Uncharacterized protein</fullName>
    </submittedName>
</protein>
<dbReference type="GO" id="GO:0036297">
    <property type="term" value="P:interstrand cross-link repair"/>
    <property type="evidence" value="ECO:0007669"/>
    <property type="project" value="TreeGrafter"/>
</dbReference>
<keyword evidence="1" id="KW-0540">Nuclease</keyword>
<dbReference type="STRING" id="105696.A0A1Y2M9X5"/>
<keyword evidence="3" id="KW-0269">Exonuclease</keyword>
<dbReference type="PANTHER" id="PTHR23240">
    <property type="entry name" value="DNA CROSS-LINK REPAIR PROTEIN PSO2/SNM1-RELATED"/>
    <property type="match status" value="1"/>
</dbReference>
<evidence type="ECO:0000313" key="5">
    <source>
        <dbReference type="EMBL" id="OSS52895.1"/>
    </source>
</evidence>
<dbReference type="OMA" id="VFYFRAW"/>
<name>A0A1Y2M9X5_EPING</name>
<feature type="compositionally biased region" description="Polar residues" evidence="4">
    <location>
        <begin position="525"/>
        <end position="548"/>
    </location>
</feature>
<dbReference type="GO" id="GO:0035312">
    <property type="term" value="F:5'-3' DNA exonuclease activity"/>
    <property type="evidence" value="ECO:0007669"/>
    <property type="project" value="TreeGrafter"/>
</dbReference>
<reference evidence="5 6" key="1">
    <citation type="journal article" date="2017" name="Genome Announc.">
        <title>Genome sequence of the saprophytic ascomycete Epicoccum nigrum ICMP 19927 strain isolated from New Zealand.</title>
        <authorList>
            <person name="Fokin M."/>
            <person name="Fleetwood D."/>
            <person name="Weir B.S."/>
            <person name="Villas-Boas S.G."/>
        </authorList>
    </citation>
    <scope>NUCLEOTIDE SEQUENCE [LARGE SCALE GENOMIC DNA]</scope>
    <source>
        <strain evidence="5 6">ICMP 19927</strain>
    </source>
</reference>
<dbReference type="EMBL" id="KZ107839">
    <property type="protein sequence ID" value="OSS52895.1"/>
    <property type="molecule type" value="Genomic_DNA"/>
</dbReference>
<evidence type="ECO:0000256" key="2">
    <source>
        <dbReference type="ARBA" id="ARBA00022801"/>
    </source>
</evidence>
<evidence type="ECO:0000313" key="6">
    <source>
        <dbReference type="Proteomes" id="UP000193240"/>
    </source>
</evidence>
<proteinExistence type="predicted"/>
<dbReference type="PANTHER" id="PTHR23240:SF8">
    <property type="entry name" value="PROTEIN ARTEMIS"/>
    <property type="match status" value="1"/>
</dbReference>
<dbReference type="GO" id="GO:0000723">
    <property type="term" value="P:telomere maintenance"/>
    <property type="evidence" value="ECO:0007669"/>
    <property type="project" value="TreeGrafter"/>
</dbReference>
<dbReference type="GO" id="GO:0006303">
    <property type="term" value="P:double-strand break repair via nonhomologous end joining"/>
    <property type="evidence" value="ECO:0007669"/>
    <property type="project" value="TreeGrafter"/>
</dbReference>
<evidence type="ECO:0000256" key="1">
    <source>
        <dbReference type="ARBA" id="ARBA00022722"/>
    </source>
</evidence>
<accession>A0A1Y2M9X5</accession>
<dbReference type="Gene3D" id="3.60.15.10">
    <property type="entry name" value="Ribonuclease Z/Hydroxyacylglutathione hydrolase-like"/>
    <property type="match status" value="1"/>
</dbReference>
<keyword evidence="2" id="KW-0378">Hydrolase</keyword>
<feature type="region of interest" description="Disordered" evidence="4">
    <location>
        <begin position="516"/>
        <end position="564"/>
    </location>
</feature>
<evidence type="ECO:0000256" key="4">
    <source>
        <dbReference type="SAM" id="MobiDB-lite"/>
    </source>
</evidence>